<name>A0AAQ1UL58_9BACT</name>
<dbReference type="AlphaFoldDB" id="A0AAQ1UL58"/>
<comment type="caution">
    <text evidence="1">The sequence shown here is derived from an EMBL/GenBank/DDBJ whole genome shotgun (WGS) entry which is preliminary data.</text>
</comment>
<evidence type="ECO:0000313" key="2">
    <source>
        <dbReference type="Proteomes" id="UP000255283"/>
    </source>
</evidence>
<dbReference type="EMBL" id="UGTJ01000001">
    <property type="protein sequence ID" value="SUB80411.1"/>
    <property type="molecule type" value="Genomic_DNA"/>
</dbReference>
<protein>
    <submittedName>
        <fullName evidence="1">Uncharacterized protein</fullName>
    </submittedName>
</protein>
<proteinExistence type="predicted"/>
<dbReference type="Proteomes" id="UP000255283">
    <property type="component" value="Unassembled WGS sequence"/>
</dbReference>
<accession>A0AAQ1UL58</accession>
<sequence length="86" mass="10187">MEHDYEIAYIKTALIRSNHLDPDIPVAVFLRAICKFANKEYKYDPAQRVDSFILYEKKKFEASKSSKWQRGRRIVSYLTKIFDAIP</sequence>
<gene>
    <name evidence="1" type="ORF">NCTC13063_01694</name>
</gene>
<reference evidence="1 2" key="1">
    <citation type="submission" date="2018-06" db="EMBL/GenBank/DDBJ databases">
        <authorList>
            <consortium name="Pathogen Informatics"/>
            <person name="Doyle S."/>
        </authorList>
    </citation>
    <scope>NUCLEOTIDE SEQUENCE [LARGE SCALE GENOMIC DNA]</scope>
    <source>
        <strain evidence="1 2">NCTC13063</strain>
    </source>
</reference>
<evidence type="ECO:0000313" key="1">
    <source>
        <dbReference type="EMBL" id="SUB80411.1"/>
    </source>
</evidence>
<organism evidence="1 2">
    <name type="scientific">Segatella buccae</name>
    <dbReference type="NCBI Taxonomy" id="28126"/>
    <lineage>
        <taxon>Bacteria</taxon>
        <taxon>Pseudomonadati</taxon>
        <taxon>Bacteroidota</taxon>
        <taxon>Bacteroidia</taxon>
        <taxon>Bacteroidales</taxon>
        <taxon>Prevotellaceae</taxon>
        <taxon>Segatella</taxon>
    </lineage>
</organism>